<keyword evidence="5" id="KW-0813">Transport</keyword>
<protein>
    <recommendedName>
        <fullName evidence="4 13">NADH-ubiquinone oxidoreductase chain 1</fullName>
        <ecNumber evidence="13">7.1.1.2</ecNumber>
    </recommendedName>
</protein>
<evidence type="ECO:0000313" key="15">
    <source>
        <dbReference type="EMBL" id="QIN90106.1"/>
    </source>
</evidence>
<name>A0A6G8QRX6_9NEOP</name>
<evidence type="ECO:0000256" key="5">
    <source>
        <dbReference type="ARBA" id="ARBA00022448"/>
    </source>
</evidence>
<dbReference type="EMBL" id="MT094291">
    <property type="protein sequence ID" value="QIN90106.1"/>
    <property type="molecule type" value="Genomic_DNA"/>
</dbReference>
<gene>
    <name evidence="15" type="primary">NAD1</name>
</gene>
<dbReference type="GO" id="GO:0005743">
    <property type="term" value="C:mitochondrial inner membrane"/>
    <property type="evidence" value="ECO:0007669"/>
    <property type="project" value="UniProtKB-SubCell"/>
</dbReference>
<keyword evidence="6 12" id="KW-0812">Transmembrane</keyword>
<feature type="transmembrane region" description="Helical" evidence="14">
    <location>
        <begin position="148"/>
        <end position="167"/>
    </location>
</feature>
<sequence length="311" mass="35526">MEMVFILIEVLLKILLLLMSVAFLSLFERKLLGYSQSRKGPNVVWKFGIFQPFADAMKLISKVDSSPGKASMIGFFVSPVFFFFVMLGSWSAIPVEFNSSSFQFSGMFIIFWLSLGTYSLIFSGWFSFSKFSTLGICRAIAQSISYEIVFTFSVFSIFLVSGSVNLLEINYLFESNSPSLVMGFLCVIFFISILAESNRTPFDLPEGESELVGGYSVEYGSISYTILFLGENISLIFSSFFFSVVFFSSFLFLLKFSFFLFLFIWIRSTLPRIRFDKMMNLCPLVLFTNKWKNENMVSSCAWKTHVLLDMN</sequence>
<feature type="transmembrane region" description="Helical" evidence="14">
    <location>
        <begin position="72"/>
        <end position="93"/>
    </location>
</feature>
<evidence type="ECO:0000256" key="7">
    <source>
        <dbReference type="ARBA" id="ARBA00022792"/>
    </source>
</evidence>
<dbReference type="PANTHER" id="PTHR11432:SF3">
    <property type="entry name" value="NADH-UBIQUINONE OXIDOREDUCTASE CHAIN 1"/>
    <property type="match status" value="1"/>
</dbReference>
<dbReference type="GO" id="GO:0009060">
    <property type="term" value="P:aerobic respiration"/>
    <property type="evidence" value="ECO:0007669"/>
    <property type="project" value="TreeGrafter"/>
</dbReference>
<keyword evidence="11 14" id="KW-0472">Membrane</keyword>
<accession>A0A6G8QRX6</accession>
<evidence type="ECO:0000256" key="2">
    <source>
        <dbReference type="ARBA" id="ARBA00004448"/>
    </source>
</evidence>
<comment type="subcellular location">
    <subcellularLocation>
        <location evidence="2 12">Mitochondrion inner membrane</location>
        <topology evidence="2 12">Multi-pass membrane protein</topology>
    </subcellularLocation>
</comment>
<keyword evidence="8 14" id="KW-1133">Transmembrane helix</keyword>
<evidence type="ECO:0000256" key="12">
    <source>
        <dbReference type="RuleBase" id="RU000471"/>
    </source>
</evidence>
<comment type="function">
    <text evidence="1">Core subunit of the mitochondrial membrane respiratory chain NADH dehydrogenase (Complex I) that is believed to belong to the minimal assembly required for catalysis. Complex I functions in the transfer of electrons from NADH to the respiratory chain. The immediate electron acceptor for the enzyme is believed to be ubiquinone.</text>
</comment>
<evidence type="ECO:0000256" key="4">
    <source>
        <dbReference type="ARBA" id="ARBA00021009"/>
    </source>
</evidence>
<dbReference type="AlphaFoldDB" id="A0A6G8QRX6"/>
<feature type="transmembrane region" description="Helical" evidence="14">
    <location>
        <begin position="105"/>
        <end position="128"/>
    </location>
</feature>
<proteinExistence type="inferred from homology"/>
<geneLocation type="mitochondrion" evidence="15"/>
<organism evidence="15">
    <name type="scientific">Columbicola passerinae</name>
    <dbReference type="NCBI Taxonomy" id="128994"/>
    <lineage>
        <taxon>Eukaryota</taxon>
        <taxon>Metazoa</taxon>
        <taxon>Ecdysozoa</taxon>
        <taxon>Arthropoda</taxon>
        <taxon>Hexapoda</taxon>
        <taxon>Insecta</taxon>
        <taxon>Pterygota</taxon>
        <taxon>Neoptera</taxon>
        <taxon>Paraneoptera</taxon>
        <taxon>Psocodea</taxon>
        <taxon>Troctomorpha</taxon>
        <taxon>Phthiraptera</taxon>
        <taxon>Ischnocera</taxon>
        <taxon>Philopteridae</taxon>
        <taxon>Columbicola</taxon>
    </lineage>
</organism>
<dbReference type="InterPro" id="IPR018086">
    <property type="entry name" value="NADH_UbQ_OxRdtase_su1_CS"/>
</dbReference>
<dbReference type="Pfam" id="PF00146">
    <property type="entry name" value="NADHdh"/>
    <property type="match status" value="1"/>
</dbReference>
<dbReference type="InterPro" id="IPR001694">
    <property type="entry name" value="NADH_UbQ_OxRdtase_su1/FPO"/>
</dbReference>
<reference evidence="15" key="1">
    <citation type="submission" date="2020-02" db="EMBL/GenBank/DDBJ databases">
        <title>Mitochondrial genomes of Columbicola feather lice are highly fragmented, indicating repeated evolution of minicircle-type genomes in parasitic lice.</title>
        <authorList>
            <person name="Sweet A."/>
            <person name="Johnson K."/>
            <person name="Cameron S."/>
        </authorList>
    </citation>
    <scope>NUCLEOTIDE SEQUENCE</scope>
    <source>
        <strain evidence="15">15-8</strain>
        <tissue evidence="15">Whole louse</tissue>
    </source>
</reference>
<evidence type="ECO:0000256" key="3">
    <source>
        <dbReference type="ARBA" id="ARBA00010535"/>
    </source>
</evidence>
<comment type="similarity">
    <text evidence="3 12">Belongs to the complex I subunit 1 family.</text>
</comment>
<dbReference type="EC" id="7.1.1.2" evidence="13"/>
<evidence type="ECO:0000256" key="9">
    <source>
        <dbReference type="ARBA" id="ARBA00023075"/>
    </source>
</evidence>
<evidence type="ECO:0000256" key="8">
    <source>
        <dbReference type="ARBA" id="ARBA00022989"/>
    </source>
</evidence>
<evidence type="ECO:0000256" key="10">
    <source>
        <dbReference type="ARBA" id="ARBA00023128"/>
    </source>
</evidence>
<dbReference type="GO" id="GO:0003954">
    <property type="term" value="F:NADH dehydrogenase activity"/>
    <property type="evidence" value="ECO:0007669"/>
    <property type="project" value="TreeGrafter"/>
</dbReference>
<evidence type="ECO:0000256" key="13">
    <source>
        <dbReference type="RuleBase" id="RU000473"/>
    </source>
</evidence>
<evidence type="ECO:0000256" key="14">
    <source>
        <dbReference type="SAM" id="Phobius"/>
    </source>
</evidence>
<evidence type="ECO:0000256" key="6">
    <source>
        <dbReference type="ARBA" id="ARBA00022692"/>
    </source>
</evidence>
<keyword evidence="7" id="KW-0999">Mitochondrion inner membrane</keyword>
<dbReference type="GO" id="GO:0008137">
    <property type="term" value="F:NADH dehydrogenase (ubiquinone) activity"/>
    <property type="evidence" value="ECO:0007669"/>
    <property type="project" value="UniProtKB-EC"/>
</dbReference>
<dbReference type="PROSITE" id="PS00668">
    <property type="entry name" value="COMPLEX1_ND1_2"/>
    <property type="match status" value="1"/>
</dbReference>
<comment type="catalytic activity">
    <reaction evidence="13">
        <text>a ubiquinone + NADH + 5 H(+)(in) = a ubiquinol + NAD(+) + 4 H(+)(out)</text>
        <dbReference type="Rhea" id="RHEA:29091"/>
        <dbReference type="Rhea" id="RHEA-COMP:9565"/>
        <dbReference type="Rhea" id="RHEA-COMP:9566"/>
        <dbReference type="ChEBI" id="CHEBI:15378"/>
        <dbReference type="ChEBI" id="CHEBI:16389"/>
        <dbReference type="ChEBI" id="CHEBI:17976"/>
        <dbReference type="ChEBI" id="CHEBI:57540"/>
        <dbReference type="ChEBI" id="CHEBI:57945"/>
        <dbReference type="EC" id="7.1.1.2"/>
    </reaction>
</comment>
<feature type="transmembrane region" description="Helical" evidence="14">
    <location>
        <begin position="179"/>
        <end position="195"/>
    </location>
</feature>
<evidence type="ECO:0000256" key="1">
    <source>
        <dbReference type="ARBA" id="ARBA00003257"/>
    </source>
</evidence>
<feature type="transmembrane region" description="Helical" evidence="14">
    <location>
        <begin position="252"/>
        <end position="270"/>
    </location>
</feature>
<keyword evidence="9 13" id="KW-0830">Ubiquinone</keyword>
<keyword evidence="12" id="KW-0520">NAD</keyword>
<keyword evidence="10 13" id="KW-0496">Mitochondrion</keyword>
<feature type="transmembrane region" description="Helical" evidence="14">
    <location>
        <begin position="6"/>
        <end position="27"/>
    </location>
</feature>
<dbReference type="PANTHER" id="PTHR11432">
    <property type="entry name" value="NADH DEHYDROGENASE SUBUNIT 1"/>
    <property type="match status" value="1"/>
</dbReference>
<evidence type="ECO:0000256" key="11">
    <source>
        <dbReference type="ARBA" id="ARBA00023136"/>
    </source>
</evidence>